<feature type="compositionally biased region" description="Polar residues" evidence="1">
    <location>
        <begin position="227"/>
        <end position="244"/>
    </location>
</feature>
<dbReference type="Proteomes" id="UP000191518">
    <property type="component" value="Unassembled WGS sequence"/>
</dbReference>
<protein>
    <submittedName>
        <fullName evidence="2">Uncharacterized protein</fullName>
    </submittedName>
</protein>
<dbReference type="OrthoDB" id="4353632at2759"/>
<comment type="caution">
    <text evidence="2">The sequence shown here is derived from an EMBL/GenBank/DDBJ whole genome shotgun (WGS) entry which is preliminary data.</text>
</comment>
<keyword evidence="3" id="KW-1185">Reference proteome</keyword>
<evidence type="ECO:0000313" key="2">
    <source>
        <dbReference type="EMBL" id="OQE08913.1"/>
    </source>
</evidence>
<accession>A0A1V6S5L5</accession>
<reference evidence="3" key="1">
    <citation type="journal article" date="2017" name="Nat. Microbiol.">
        <title>Global analysis of biosynthetic gene clusters reveals vast potential of secondary metabolite production in Penicillium species.</title>
        <authorList>
            <person name="Nielsen J.C."/>
            <person name="Grijseels S."/>
            <person name="Prigent S."/>
            <person name="Ji B."/>
            <person name="Dainat J."/>
            <person name="Nielsen K.F."/>
            <person name="Frisvad J.C."/>
            <person name="Workman M."/>
            <person name="Nielsen J."/>
        </authorList>
    </citation>
    <scope>NUCLEOTIDE SEQUENCE [LARGE SCALE GENOMIC DNA]</scope>
    <source>
        <strain evidence="3">IBT 29486</strain>
    </source>
</reference>
<dbReference type="AlphaFoldDB" id="A0A1V6S5L5"/>
<evidence type="ECO:0000313" key="3">
    <source>
        <dbReference type="Proteomes" id="UP000191518"/>
    </source>
</evidence>
<proteinExistence type="predicted"/>
<evidence type="ECO:0000256" key="1">
    <source>
        <dbReference type="SAM" id="MobiDB-lite"/>
    </source>
</evidence>
<feature type="region of interest" description="Disordered" evidence="1">
    <location>
        <begin position="187"/>
        <end position="206"/>
    </location>
</feature>
<feature type="region of interest" description="Disordered" evidence="1">
    <location>
        <begin position="449"/>
        <end position="498"/>
    </location>
</feature>
<gene>
    <name evidence="2" type="ORF">PENVUL_c008G01441</name>
</gene>
<feature type="region of interest" description="Disordered" evidence="1">
    <location>
        <begin position="221"/>
        <end position="244"/>
    </location>
</feature>
<feature type="region of interest" description="Disordered" evidence="1">
    <location>
        <begin position="324"/>
        <end position="382"/>
    </location>
</feature>
<feature type="compositionally biased region" description="Polar residues" evidence="1">
    <location>
        <begin position="341"/>
        <end position="351"/>
    </location>
</feature>
<dbReference type="EMBL" id="MDYP01000008">
    <property type="protein sequence ID" value="OQE08913.1"/>
    <property type="molecule type" value="Genomic_DNA"/>
</dbReference>
<feature type="compositionally biased region" description="Polar residues" evidence="1">
    <location>
        <begin position="449"/>
        <end position="460"/>
    </location>
</feature>
<feature type="region of interest" description="Disordered" evidence="1">
    <location>
        <begin position="100"/>
        <end position="123"/>
    </location>
</feature>
<sequence>MSSNTAGVAADAEAEKSCVICSIRPGGGSREDISTVPRTHRHFSFSSLHPTASTHEGTVANSQFDRLSGLSYTSPREAIMTGPETDMHSGLSSVYPRETTMTGAETDRHSGLSPIRPNDGPHTELSVWFSHNSKEDTESYKPAEARFAVQAPEGQDQLNLARYFNRDRSQVNGSGTSTTGKRYYLKHLKVPPNPPNRDSTDMNPKNETRIDLMDKRNFKTPVKYPYTDQNTKETAAQTPEGQDKSSLTQYFNMDHGQVGGSGMAPTRKRFYLKHLTVPPNSPNRNDDEKTPFGQQRIDFMDDRNFKPAVKCPYIDQDTKVLATQTPEKQGESSPAKYPSMHDNQVCGSGKSTAPKRYYLKHLTVPPNSPNRDSDETTSMTRPRIDLMDKRNFKVPVEYPYTDRTTNKIRRMSVNSDSTVTNENINHRAMHRSSNYSSLRAYIVNSFLNKSNAPDSDGSGSETEKEDSAAKGAGAQKTKEAANGRAFVQRREENVNDQQ</sequence>
<feature type="compositionally biased region" description="Basic and acidic residues" evidence="1">
    <location>
        <begin position="488"/>
        <end position="498"/>
    </location>
</feature>
<organism evidence="2 3">
    <name type="scientific">Penicillium vulpinum</name>
    <dbReference type="NCBI Taxonomy" id="29845"/>
    <lineage>
        <taxon>Eukaryota</taxon>
        <taxon>Fungi</taxon>
        <taxon>Dikarya</taxon>
        <taxon>Ascomycota</taxon>
        <taxon>Pezizomycotina</taxon>
        <taxon>Eurotiomycetes</taxon>
        <taxon>Eurotiomycetidae</taxon>
        <taxon>Eurotiales</taxon>
        <taxon>Aspergillaceae</taxon>
        <taxon>Penicillium</taxon>
    </lineage>
</organism>
<name>A0A1V6S5L5_9EURO</name>